<dbReference type="EMBL" id="OZ034819">
    <property type="protein sequence ID" value="CAL1391979.1"/>
    <property type="molecule type" value="Genomic_DNA"/>
</dbReference>
<evidence type="ECO:0000313" key="3">
    <source>
        <dbReference type="Proteomes" id="UP001497516"/>
    </source>
</evidence>
<keyword evidence="1" id="KW-0812">Transmembrane</keyword>
<gene>
    <name evidence="2" type="ORF">LTRI10_LOCUS32661</name>
</gene>
<evidence type="ECO:0000313" key="2">
    <source>
        <dbReference type="EMBL" id="CAL1391979.1"/>
    </source>
</evidence>
<keyword evidence="1" id="KW-0472">Membrane</keyword>
<keyword evidence="1" id="KW-1133">Transmembrane helix</keyword>
<feature type="transmembrane region" description="Helical" evidence="1">
    <location>
        <begin position="6"/>
        <end position="22"/>
    </location>
</feature>
<keyword evidence="3" id="KW-1185">Reference proteome</keyword>
<name>A0AAV2F1F3_9ROSI</name>
<dbReference type="Proteomes" id="UP001497516">
    <property type="component" value="Chromosome 6"/>
</dbReference>
<sequence length="94" mass="10739">MRNKELVVVVVVGVMMAMERVVQKEKKKKKTKSAWWWWKNDDDKTLSLLPSLSPSPSLSSDVCLSIRLMALKEMHQKGKEGNIKKKKAVPDGKM</sequence>
<proteinExistence type="predicted"/>
<protein>
    <submittedName>
        <fullName evidence="2">Uncharacterized protein</fullName>
    </submittedName>
</protein>
<evidence type="ECO:0000256" key="1">
    <source>
        <dbReference type="SAM" id="Phobius"/>
    </source>
</evidence>
<dbReference type="AlphaFoldDB" id="A0AAV2F1F3"/>
<organism evidence="2 3">
    <name type="scientific">Linum trigynum</name>
    <dbReference type="NCBI Taxonomy" id="586398"/>
    <lineage>
        <taxon>Eukaryota</taxon>
        <taxon>Viridiplantae</taxon>
        <taxon>Streptophyta</taxon>
        <taxon>Embryophyta</taxon>
        <taxon>Tracheophyta</taxon>
        <taxon>Spermatophyta</taxon>
        <taxon>Magnoliopsida</taxon>
        <taxon>eudicotyledons</taxon>
        <taxon>Gunneridae</taxon>
        <taxon>Pentapetalae</taxon>
        <taxon>rosids</taxon>
        <taxon>fabids</taxon>
        <taxon>Malpighiales</taxon>
        <taxon>Linaceae</taxon>
        <taxon>Linum</taxon>
    </lineage>
</organism>
<accession>A0AAV2F1F3</accession>
<reference evidence="2 3" key="1">
    <citation type="submission" date="2024-04" db="EMBL/GenBank/DDBJ databases">
        <authorList>
            <person name="Fracassetti M."/>
        </authorList>
    </citation>
    <scope>NUCLEOTIDE SEQUENCE [LARGE SCALE GENOMIC DNA]</scope>
</reference>